<dbReference type="WBParaSite" id="nRc.2.0.1.t03114-RA">
    <property type="protein sequence ID" value="nRc.2.0.1.t03114-RA"/>
    <property type="gene ID" value="nRc.2.0.1.g03114"/>
</dbReference>
<protein>
    <submittedName>
        <fullName evidence="2">Uncharacterized protein</fullName>
    </submittedName>
</protein>
<evidence type="ECO:0000313" key="1">
    <source>
        <dbReference type="Proteomes" id="UP000887565"/>
    </source>
</evidence>
<dbReference type="Proteomes" id="UP000887565">
    <property type="component" value="Unplaced"/>
</dbReference>
<keyword evidence="1" id="KW-1185">Reference proteome</keyword>
<accession>A0A915HN42</accession>
<organism evidence="1 2">
    <name type="scientific">Romanomermis culicivorax</name>
    <name type="common">Nematode worm</name>
    <dbReference type="NCBI Taxonomy" id="13658"/>
    <lineage>
        <taxon>Eukaryota</taxon>
        <taxon>Metazoa</taxon>
        <taxon>Ecdysozoa</taxon>
        <taxon>Nematoda</taxon>
        <taxon>Enoplea</taxon>
        <taxon>Dorylaimia</taxon>
        <taxon>Mermithida</taxon>
        <taxon>Mermithoidea</taxon>
        <taxon>Mermithidae</taxon>
        <taxon>Romanomermis</taxon>
    </lineage>
</organism>
<reference evidence="2" key="1">
    <citation type="submission" date="2022-11" db="UniProtKB">
        <authorList>
            <consortium name="WormBaseParasite"/>
        </authorList>
    </citation>
    <scope>IDENTIFICATION</scope>
</reference>
<evidence type="ECO:0000313" key="2">
    <source>
        <dbReference type="WBParaSite" id="nRc.2.0.1.t03114-RA"/>
    </source>
</evidence>
<proteinExistence type="predicted"/>
<dbReference type="AlphaFoldDB" id="A0A915HN42"/>
<name>A0A915HN42_ROMCU</name>
<sequence length="69" mass="7678">MLPHRLTNANETDVLVPKNSEAKTKKNGQITERNICLNRPTINLYQSSLKFLPSASLCNKCSASMIINC</sequence>